<name>A0A382X264_9ZZZZ</name>
<reference evidence="1" key="1">
    <citation type="submission" date="2018-05" db="EMBL/GenBank/DDBJ databases">
        <authorList>
            <person name="Lanie J.A."/>
            <person name="Ng W.-L."/>
            <person name="Kazmierczak K.M."/>
            <person name="Andrzejewski T.M."/>
            <person name="Davidsen T.M."/>
            <person name="Wayne K.J."/>
            <person name="Tettelin H."/>
            <person name="Glass J.I."/>
            <person name="Rusch D."/>
            <person name="Podicherti R."/>
            <person name="Tsui H.-C.T."/>
            <person name="Winkler M.E."/>
        </authorList>
    </citation>
    <scope>NUCLEOTIDE SEQUENCE</scope>
</reference>
<organism evidence="1">
    <name type="scientific">marine metagenome</name>
    <dbReference type="NCBI Taxonomy" id="408172"/>
    <lineage>
        <taxon>unclassified sequences</taxon>
        <taxon>metagenomes</taxon>
        <taxon>ecological metagenomes</taxon>
    </lineage>
</organism>
<dbReference type="AlphaFoldDB" id="A0A382X264"/>
<proteinExistence type="predicted"/>
<feature type="non-terminal residue" evidence="1">
    <location>
        <position position="1"/>
    </location>
</feature>
<accession>A0A382X264</accession>
<gene>
    <name evidence="1" type="ORF">METZ01_LOCUS417165</name>
</gene>
<dbReference type="EMBL" id="UINC01163807">
    <property type="protein sequence ID" value="SVD64311.1"/>
    <property type="molecule type" value="Genomic_DNA"/>
</dbReference>
<evidence type="ECO:0000313" key="1">
    <source>
        <dbReference type="EMBL" id="SVD64311.1"/>
    </source>
</evidence>
<sequence length="47" mass="5198">LLADAEACKISGNWTFCYPEFVAVVYAKIICPLAQDLFCEPEQARGC</sequence>
<protein>
    <submittedName>
        <fullName evidence="1">Uncharacterized protein</fullName>
    </submittedName>
</protein>